<dbReference type="Pfam" id="PF18925">
    <property type="entry name" value="DUF5675"/>
    <property type="match status" value="1"/>
</dbReference>
<comment type="caution">
    <text evidence="2">The sequence shown here is derived from an EMBL/GenBank/DDBJ whole genome shotgun (WGS) entry which is preliminary data.</text>
</comment>
<protein>
    <recommendedName>
        <fullName evidence="1">DUF5675 domain-containing protein</fullName>
    </recommendedName>
</protein>
<evidence type="ECO:0000259" key="1">
    <source>
        <dbReference type="Pfam" id="PF18925"/>
    </source>
</evidence>
<name>A0A0C1F5M2_9FLAO</name>
<feature type="domain" description="DUF5675" evidence="1">
    <location>
        <begin position="5"/>
        <end position="115"/>
    </location>
</feature>
<dbReference type="OrthoDB" id="707810at2"/>
<dbReference type="RefSeq" id="WP_039352875.1">
    <property type="nucleotide sequence ID" value="NZ_FOLA01000009.1"/>
</dbReference>
<reference evidence="2 3" key="1">
    <citation type="submission" date="2014-10" db="EMBL/GenBank/DDBJ databases">
        <title>Kaistella jeonii genome.</title>
        <authorList>
            <person name="Clayton J.T."/>
            <person name="Newman J.D."/>
        </authorList>
    </citation>
    <scope>NUCLEOTIDE SEQUENCE [LARGE SCALE GENOMIC DNA]</scope>
    <source>
        <strain evidence="2 3">DSM 17048</strain>
    </source>
</reference>
<accession>A0A0C1F5M2</accession>
<gene>
    <name evidence="2" type="ORF">OA86_10805</name>
</gene>
<evidence type="ECO:0000313" key="2">
    <source>
        <dbReference type="EMBL" id="KIA88512.1"/>
    </source>
</evidence>
<dbReference type="Proteomes" id="UP000031473">
    <property type="component" value="Unassembled WGS sequence"/>
</dbReference>
<dbReference type="InterPro" id="IPR043732">
    <property type="entry name" value="DUF5675"/>
</dbReference>
<organism evidence="2 3">
    <name type="scientific">Kaistella jeonii</name>
    <dbReference type="NCBI Taxonomy" id="266749"/>
    <lineage>
        <taxon>Bacteria</taxon>
        <taxon>Pseudomonadati</taxon>
        <taxon>Bacteroidota</taxon>
        <taxon>Flavobacteriia</taxon>
        <taxon>Flavobacteriales</taxon>
        <taxon>Weeksellaceae</taxon>
        <taxon>Chryseobacterium group</taxon>
        <taxon>Kaistella</taxon>
    </lineage>
</organism>
<proteinExistence type="predicted"/>
<keyword evidence="3" id="KW-1185">Reference proteome</keyword>
<sequence>MDLCLLRTYHSKGVNGVLLLDGSELCKTIELPWVQNMPRISCIPEGRYVLRKRYSPKFKWHFELANVPGRSAILLHPANDAARELKGCIAPVLQHTGEGKGTSSRIAFERMKDRLYPILDKGQILQLTIKNKMK</sequence>
<dbReference type="EMBL" id="JSYL01000007">
    <property type="protein sequence ID" value="KIA88512.1"/>
    <property type="molecule type" value="Genomic_DNA"/>
</dbReference>
<dbReference type="AlphaFoldDB" id="A0A0C1F5M2"/>
<evidence type="ECO:0000313" key="3">
    <source>
        <dbReference type="Proteomes" id="UP000031473"/>
    </source>
</evidence>